<dbReference type="PANTHER" id="PTHR30055:SF226">
    <property type="entry name" value="HTH-TYPE TRANSCRIPTIONAL REGULATOR PKSA"/>
    <property type="match status" value="1"/>
</dbReference>
<comment type="caution">
    <text evidence="4">The sequence shown here is derived from an EMBL/GenBank/DDBJ whole genome shotgun (WGS) entry which is preliminary data.</text>
</comment>
<dbReference type="PROSITE" id="PS50977">
    <property type="entry name" value="HTH_TETR_2"/>
    <property type="match status" value="1"/>
</dbReference>
<organism evidence="4 5">
    <name type="scientific">Clostridium scindens (strain JCM 10418 / VPI 12708)</name>
    <dbReference type="NCBI Taxonomy" id="29347"/>
    <lineage>
        <taxon>Bacteria</taxon>
        <taxon>Bacillati</taxon>
        <taxon>Bacillota</taxon>
        <taxon>Clostridia</taxon>
        <taxon>Lachnospirales</taxon>
        <taxon>Lachnospiraceae</taxon>
    </lineage>
</organism>
<dbReference type="EMBL" id="VUMB01000048">
    <property type="protein sequence ID" value="MSS41733.1"/>
    <property type="molecule type" value="Genomic_DNA"/>
</dbReference>
<dbReference type="InterPro" id="IPR039536">
    <property type="entry name" value="TetR_C_Proteobacteria"/>
</dbReference>
<dbReference type="Pfam" id="PF14246">
    <property type="entry name" value="TetR_C_7"/>
    <property type="match status" value="1"/>
</dbReference>
<evidence type="ECO:0000256" key="2">
    <source>
        <dbReference type="PROSITE-ProRule" id="PRU00335"/>
    </source>
</evidence>
<reference evidence="4 5" key="1">
    <citation type="submission" date="2019-08" db="EMBL/GenBank/DDBJ databases">
        <title>In-depth cultivation of the pig gut microbiome towards novel bacterial diversity and tailored functional studies.</title>
        <authorList>
            <person name="Wylensek D."/>
            <person name="Hitch T.C.A."/>
            <person name="Clavel T."/>
        </authorList>
    </citation>
    <scope>NUCLEOTIDE SEQUENCE [LARGE SCALE GENOMIC DNA]</scope>
    <source>
        <strain evidence="4 5">BL-389-WT-3D</strain>
    </source>
</reference>
<accession>A0A844F7T2</accession>
<protein>
    <submittedName>
        <fullName evidence="4">TetR/AcrR family transcriptional regulator</fullName>
    </submittedName>
</protein>
<dbReference type="SUPFAM" id="SSF46689">
    <property type="entry name" value="Homeodomain-like"/>
    <property type="match status" value="1"/>
</dbReference>
<dbReference type="GO" id="GO:0003700">
    <property type="term" value="F:DNA-binding transcription factor activity"/>
    <property type="evidence" value="ECO:0007669"/>
    <property type="project" value="TreeGrafter"/>
</dbReference>
<dbReference type="InterPro" id="IPR050109">
    <property type="entry name" value="HTH-type_TetR-like_transc_reg"/>
</dbReference>
<evidence type="ECO:0000313" key="5">
    <source>
        <dbReference type="Proteomes" id="UP000462363"/>
    </source>
</evidence>
<evidence type="ECO:0000313" key="4">
    <source>
        <dbReference type="EMBL" id="MSS41733.1"/>
    </source>
</evidence>
<sequence>MLDDTQEKIIKATMELVMEKGYSNTTTKDIARSAGINECTIFRKFKGKKEIILAAMEKPEWNPDLKPEDFEGYSGDMLGDLTRFSEVYMQKVTPRMVKVSTGLRTPELYPYTAKGILKIPQTFKKALKEYFVEMKEQGKIRRADPEELAMMFLSMNFGFVFLKASFGSELSPIESAAYIESSINTFVKGIL</sequence>
<feature type="domain" description="HTH tetR-type" evidence="3">
    <location>
        <begin position="3"/>
        <end position="63"/>
    </location>
</feature>
<gene>
    <name evidence="4" type="ORF">FYJ37_15700</name>
</gene>
<dbReference type="AlphaFoldDB" id="A0A844F7T2"/>
<proteinExistence type="predicted"/>
<name>A0A844F7T2_CLOSV</name>
<dbReference type="InterPro" id="IPR009057">
    <property type="entry name" value="Homeodomain-like_sf"/>
</dbReference>
<dbReference type="Proteomes" id="UP000462363">
    <property type="component" value="Unassembled WGS sequence"/>
</dbReference>
<dbReference type="GO" id="GO:0000976">
    <property type="term" value="F:transcription cis-regulatory region binding"/>
    <property type="evidence" value="ECO:0007669"/>
    <property type="project" value="TreeGrafter"/>
</dbReference>
<evidence type="ECO:0000256" key="1">
    <source>
        <dbReference type="ARBA" id="ARBA00023125"/>
    </source>
</evidence>
<feature type="DNA-binding region" description="H-T-H motif" evidence="2">
    <location>
        <begin position="26"/>
        <end position="45"/>
    </location>
</feature>
<dbReference type="InterPro" id="IPR001647">
    <property type="entry name" value="HTH_TetR"/>
</dbReference>
<keyword evidence="1 2" id="KW-0238">DNA-binding</keyword>
<dbReference type="RefSeq" id="WP_154322184.1">
    <property type="nucleotide sequence ID" value="NZ_CAMAAA010000063.1"/>
</dbReference>
<evidence type="ECO:0000259" key="3">
    <source>
        <dbReference type="PROSITE" id="PS50977"/>
    </source>
</evidence>
<dbReference type="PRINTS" id="PR00455">
    <property type="entry name" value="HTHTETR"/>
</dbReference>
<dbReference type="PANTHER" id="PTHR30055">
    <property type="entry name" value="HTH-TYPE TRANSCRIPTIONAL REGULATOR RUTR"/>
    <property type="match status" value="1"/>
</dbReference>
<dbReference type="Pfam" id="PF00440">
    <property type="entry name" value="TetR_N"/>
    <property type="match status" value="1"/>
</dbReference>
<dbReference type="Gene3D" id="1.10.357.10">
    <property type="entry name" value="Tetracycline Repressor, domain 2"/>
    <property type="match status" value="2"/>
</dbReference>
<dbReference type="SUPFAM" id="SSF48498">
    <property type="entry name" value="Tetracyclin repressor-like, C-terminal domain"/>
    <property type="match status" value="1"/>
</dbReference>
<dbReference type="InterPro" id="IPR036271">
    <property type="entry name" value="Tet_transcr_reg_TetR-rel_C_sf"/>
</dbReference>